<keyword evidence="6" id="KW-0472">Membrane</keyword>
<dbReference type="PANTHER" id="PTHR10434">
    <property type="entry name" value="1-ACYL-SN-GLYCEROL-3-PHOSPHATE ACYLTRANSFERASE"/>
    <property type="match status" value="1"/>
</dbReference>
<evidence type="ECO:0000256" key="2">
    <source>
        <dbReference type="ARBA" id="ARBA00022516"/>
    </source>
</evidence>
<comment type="caution">
    <text evidence="8">The sequence shown here is derived from an EMBL/GenBank/DDBJ whole genome shotgun (WGS) entry which is preliminary data.</text>
</comment>
<dbReference type="PANTHER" id="PTHR10434:SF64">
    <property type="entry name" value="1-ACYL-SN-GLYCEROL-3-PHOSPHATE ACYLTRANSFERASE-RELATED"/>
    <property type="match status" value="1"/>
</dbReference>
<dbReference type="SMART" id="SM00563">
    <property type="entry name" value="PlsC"/>
    <property type="match status" value="1"/>
</dbReference>
<dbReference type="Proteomes" id="UP000438760">
    <property type="component" value="Unassembled WGS sequence"/>
</dbReference>
<keyword evidence="2" id="KW-0444">Lipid biosynthesis</keyword>
<dbReference type="OrthoDB" id="9803035at2"/>
<evidence type="ECO:0000259" key="7">
    <source>
        <dbReference type="SMART" id="SM00563"/>
    </source>
</evidence>
<dbReference type="RefSeq" id="WP_155091599.1">
    <property type="nucleotide sequence ID" value="NZ_CP102754.1"/>
</dbReference>
<feature type="transmembrane region" description="Helical" evidence="6">
    <location>
        <begin position="47"/>
        <end position="64"/>
    </location>
</feature>
<keyword evidence="6" id="KW-1133">Transmembrane helix</keyword>
<evidence type="ECO:0000313" key="9">
    <source>
        <dbReference type="Proteomes" id="UP000438760"/>
    </source>
</evidence>
<gene>
    <name evidence="8" type="ORF">GJV76_05310</name>
</gene>
<evidence type="ECO:0000256" key="4">
    <source>
        <dbReference type="ARBA" id="ARBA00023098"/>
    </source>
</evidence>
<name>A0A6I3LI89_9FLAO</name>
<feature type="domain" description="Phospholipid/glycerol acyltransferase" evidence="7">
    <location>
        <begin position="76"/>
        <end position="195"/>
    </location>
</feature>
<dbReference type="EMBL" id="WMJX01000007">
    <property type="protein sequence ID" value="MTG97557.1"/>
    <property type="molecule type" value="Genomic_DNA"/>
</dbReference>
<comment type="pathway">
    <text evidence="1">Lipid metabolism.</text>
</comment>
<evidence type="ECO:0000256" key="3">
    <source>
        <dbReference type="ARBA" id="ARBA00022679"/>
    </source>
</evidence>
<organism evidence="8 9">
    <name type="scientific">Myroides albus</name>
    <dbReference type="NCBI Taxonomy" id="2562892"/>
    <lineage>
        <taxon>Bacteria</taxon>
        <taxon>Pseudomonadati</taxon>
        <taxon>Bacteroidota</taxon>
        <taxon>Flavobacteriia</taxon>
        <taxon>Flavobacteriales</taxon>
        <taxon>Flavobacteriaceae</taxon>
        <taxon>Myroides</taxon>
    </lineage>
</organism>
<dbReference type="AlphaFoldDB" id="A0A6I3LI89"/>
<dbReference type="GO" id="GO:0006654">
    <property type="term" value="P:phosphatidic acid biosynthetic process"/>
    <property type="evidence" value="ECO:0007669"/>
    <property type="project" value="TreeGrafter"/>
</dbReference>
<evidence type="ECO:0000256" key="1">
    <source>
        <dbReference type="ARBA" id="ARBA00005189"/>
    </source>
</evidence>
<proteinExistence type="predicted"/>
<dbReference type="Pfam" id="PF01553">
    <property type="entry name" value="Acyltransferase"/>
    <property type="match status" value="1"/>
</dbReference>
<dbReference type="SUPFAM" id="SSF69593">
    <property type="entry name" value="Glycerol-3-phosphate (1)-acyltransferase"/>
    <property type="match status" value="1"/>
</dbReference>
<evidence type="ECO:0000256" key="6">
    <source>
        <dbReference type="SAM" id="Phobius"/>
    </source>
</evidence>
<evidence type="ECO:0000256" key="5">
    <source>
        <dbReference type="ARBA" id="ARBA00023315"/>
    </source>
</evidence>
<evidence type="ECO:0000313" key="8">
    <source>
        <dbReference type="EMBL" id="MTG97557.1"/>
    </source>
</evidence>
<protein>
    <submittedName>
        <fullName evidence="8">1-acyl-sn-glycerol-3-phosphate acyltransferase</fullName>
    </submittedName>
</protein>
<dbReference type="CDD" id="cd07989">
    <property type="entry name" value="LPLAT_AGPAT-like"/>
    <property type="match status" value="1"/>
</dbReference>
<dbReference type="InterPro" id="IPR002123">
    <property type="entry name" value="Plipid/glycerol_acylTrfase"/>
</dbReference>
<keyword evidence="9" id="KW-1185">Reference proteome</keyword>
<accession>A0A6I3LI89</accession>
<feature type="transmembrane region" description="Helical" evidence="6">
    <location>
        <begin position="7"/>
        <end position="27"/>
    </location>
</feature>
<dbReference type="GO" id="GO:0003841">
    <property type="term" value="F:1-acylglycerol-3-phosphate O-acyltransferase activity"/>
    <property type="evidence" value="ECO:0007669"/>
    <property type="project" value="TreeGrafter"/>
</dbReference>
<keyword evidence="4" id="KW-0443">Lipid metabolism</keyword>
<keyword evidence="5 8" id="KW-0012">Acyltransferase</keyword>
<keyword evidence="6" id="KW-0812">Transmembrane</keyword>
<sequence>MQKIISIPFSILFVVLLLVVLYVFQAFQWIAFNLFGYQAHKKVVDSLVWWLMLVTGVLGTTYKFRGHKDLPTDKPIIFVSNHQSMFDIPMIIWFFRKNHPKFVSKKELGKGFPSVSYNLKHGGSVLIDRKDAKQALAAIRDLGQYIAKYNRSAVIFPEGTRSRDGKLKRFSENGVKMLIKYAPEAYVVPLTINNSWKLFRFGKFPFGMLANISIYAHEPMKVSDYTFEEIFAKCEERIKSKLV</sequence>
<reference evidence="8 9" key="1">
    <citation type="submission" date="2019-11" db="EMBL/GenBank/DDBJ databases">
        <title>Genome of Strain BIT-d1.</title>
        <authorList>
            <person name="Yang Y."/>
        </authorList>
    </citation>
    <scope>NUCLEOTIDE SEQUENCE [LARGE SCALE GENOMIC DNA]</scope>
    <source>
        <strain evidence="8 9">BIT-d1</strain>
    </source>
</reference>
<keyword evidence="3 8" id="KW-0808">Transferase</keyword>